<keyword evidence="1" id="KW-1133">Transmembrane helix</keyword>
<dbReference type="Proteomes" id="UP000178912">
    <property type="component" value="Unassembled WGS sequence"/>
</dbReference>
<proteinExistence type="predicted"/>
<reference evidence="3" key="1">
    <citation type="submission" date="2016-03" db="EMBL/GenBank/DDBJ databases">
        <authorList>
            <person name="Guldener U."/>
        </authorList>
    </citation>
    <scope>NUCLEOTIDE SEQUENCE [LARGE SCALE GENOMIC DNA]</scope>
    <source>
        <strain evidence="3">04CH-RAC-A.6.1</strain>
    </source>
</reference>
<evidence type="ECO:0000313" key="3">
    <source>
        <dbReference type="Proteomes" id="UP000178912"/>
    </source>
</evidence>
<keyword evidence="1" id="KW-0472">Membrane</keyword>
<keyword evidence="1" id="KW-0812">Transmembrane</keyword>
<protein>
    <submittedName>
        <fullName evidence="2">Uncharacterized protein</fullName>
    </submittedName>
</protein>
<sequence>MVSLEHISQGQMISRLNFLALNSLPALFYSYSIWYDWLYSCTRWYPAYALLLLTATFVLAILMPNLNST</sequence>
<feature type="transmembrane region" description="Helical" evidence="1">
    <location>
        <begin position="47"/>
        <end position="66"/>
    </location>
</feature>
<accession>A0A1E1JVE0</accession>
<organism evidence="2 3">
    <name type="scientific">Rhynchosporium agropyri</name>
    <dbReference type="NCBI Taxonomy" id="914238"/>
    <lineage>
        <taxon>Eukaryota</taxon>
        <taxon>Fungi</taxon>
        <taxon>Dikarya</taxon>
        <taxon>Ascomycota</taxon>
        <taxon>Pezizomycotina</taxon>
        <taxon>Leotiomycetes</taxon>
        <taxon>Helotiales</taxon>
        <taxon>Ploettnerulaceae</taxon>
        <taxon>Rhynchosporium</taxon>
    </lineage>
</organism>
<dbReference type="EMBL" id="FJUX01000003">
    <property type="protein sequence ID" value="CZS89702.1"/>
    <property type="molecule type" value="Genomic_DNA"/>
</dbReference>
<feature type="transmembrane region" description="Helical" evidence="1">
    <location>
        <begin position="16"/>
        <end position="35"/>
    </location>
</feature>
<dbReference type="AlphaFoldDB" id="A0A1E1JVE0"/>
<name>A0A1E1JVE0_9HELO</name>
<evidence type="ECO:0000256" key="1">
    <source>
        <dbReference type="SAM" id="Phobius"/>
    </source>
</evidence>
<keyword evidence="3" id="KW-1185">Reference proteome</keyword>
<gene>
    <name evidence="2" type="ORF">RAG0_00994</name>
</gene>
<evidence type="ECO:0000313" key="2">
    <source>
        <dbReference type="EMBL" id="CZS89702.1"/>
    </source>
</evidence>